<dbReference type="GO" id="GO:0003677">
    <property type="term" value="F:DNA binding"/>
    <property type="evidence" value="ECO:0007669"/>
    <property type="project" value="InterPro"/>
</dbReference>
<dbReference type="SUPFAM" id="SSF47413">
    <property type="entry name" value="lambda repressor-like DNA-binding domains"/>
    <property type="match status" value="1"/>
</dbReference>
<dbReference type="EMBL" id="PQWB01000085">
    <property type="protein sequence ID" value="POZ60942.1"/>
    <property type="molecule type" value="Genomic_DNA"/>
</dbReference>
<organism evidence="2 3">
    <name type="scientific">Chromobacterium alticapitis</name>
    <dbReference type="NCBI Taxonomy" id="2073169"/>
    <lineage>
        <taxon>Bacteria</taxon>
        <taxon>Pseudomonadati</taxon>
        <taxon>Pseudomonadota</taxon>
        <taxon>Betaproteobacteria</taxon>
        <taxon>Neisseriales</taxon>
        <taxon>Chromobacteriaceae</taxon>
        <taxon>Chromobacterium</taxon>
    </lineage>
</organism>
<dbReference type="Pfam" id="PF01381">
    <property type="entry name" value="HTH_3"/>
    <property type="match status" value="1"/>
</dbReference>
<dbReference type="PROSITE" id="PS50943">
    <property type="entry name" value="HTH_CROC1"/>
    <property type="match status" value="1"/>
</dbReference>
<gene>
    <name evidence="2" type="ORF">C2I19_16225</name>
</gene>
<dbReference type="InterPro" id="IPR010982">
    <property type="entry name" value="Lambda_DNA-bd_dom_sf"/>
</dbReference>
<accession>A0A2S5DD76</accession>
<dbReference type="SMART" id="SM00530">
    <property type="entry name" value="HTH_XRE"/>
    <property type="match status" value="1"/>
</dbReference>
<name>A0A2S5DD76_9NEIS</name>
<proteinExistence type="predicted"/>
<evidence type="ECO:0000313" key="3">
    <source>
        <dbReference type="Proteomes" id="UP000237082"/>
    </source>
</evidence>
<dbReference type="CDD" id="cd00093">
    <property type="entry name" value="HTH_XRE"/>
    <property type="match status" value="1"/>
</dbReference>
<reference evidence="3" key="1">
    <citation type="submission" date="2018-02" db="EMBL/GenBank/DDBJ databases">
        <authorList>
            <person name="O'Hara-Hanley K."/>
            <person name="Soby S."/>
        </authorList>
    </citation>
    <scope>NUCLEOTIDE SEQUENCE [LARGE SCALE GENOMIC DNA]</scope>
    <source>
        <strain evidence="3">MWU14-2602</strain>
    </source>
</reference>
<dbReference type="Proteomes" id="UP000237082">
    <property type="component" value="Unassembled WGS sequence"/>
</dbReference>
<sequence length="110" mass="12352">MSASPVPKRLKEARQAAKLTQERLGILAGIDEESASARMNQYERGKHEPDFLTLSRIAAVLEVPATYFYTEDNDVAELLILLHRLLPADRRKLAQYLKGESSSPAFQLEP</sequence>
<evidence type="ECO:0000259" key="1">
    <source>
        <dbReference type="PROSITE" id="PS50943"/>
    </source>
</evidence>
<dbReference type="Gene3D" id="1.10.260.40">
    <property type="entry name" value="lambda repressor-like DNA-binding domains"/>
    <property type="match status" value="1"/>
</dbReference>
<comment type="caution">
    <text evidence="2">The sequence shown here is derived from an EMBL/GenBank/DDBJ whole genome shotgun (WGS) entry which is preliminary data.</text>
</comment>
<protein>
    <submittedName>
        <fullName evidence="2">XRE family transcriptional regulator</fullName>
    </submittedName>
</protein>
<dbReference type="AlphaFoldDB" id="A0A2S5DD76"/>
<evidence type="ECO:0000313" key="2">
    <source>
        <dbReference type="EMBL" id="POZ60942.1"/>
    </source>
</evidence>
<dbReference type="OrthoDB" id="6006530at2"/>
<dbReference type="RefSeq" id="WP_103903705.1">
    <property type="nucleotide sequence ID" value="NZ_PQWB01000085.1"/>
</dbReference>
<dbReference type="InterPro" id="IPR001387">
    <property type="entry name" value="Cro/C1-type_HTH"/>
</dbReference>
<feature type="domain" description="HTH cro/C1-type" evidence="1">
    <location>
        <begin position="10"/>
        <end position="68"/>
    </location>
</feature>
<keyword evidence="3" id="KW-1185">Reference proteome</keyword>